<dbReference type="EMBL" id="PGGC01000105">
    <property type="protein sequence ID" value="PJG58483.1"/>
    <property type="molecule type" value="Genomic_DNA"/>
</dbReference>
<keyword evidence="3 7" id="KW-0812">Transmembrane</keyword>
<dbReference type="RefSeq" id="WP_100294440.1">
    <property type="nucleotide sequence ID" value="NZ_PGGC01000105.1"/>
</dbReference>
<protein>
    <submittedName>
        <fullName evidence="9">Chain-length determining protein</fullName>
    </submittedName>
</protein>
<evidence type="ECO:0000256" key="7">
    <source>
        <dbReference type="SAM" id="Phobius"/>
    </source>
</evidence>
<comment type="subcellular location">
    <subcellularLocation>
        <location evidence="1">Cell membrane</location>
        <topology evidence="1">Multi-pass membrane protein</topology>
    </subcellularLocation>
</comment>
<keyword evidence="4 7" id="KW-1133">Transmembrane helix</keyword>
<dbReference type="PANTHER" id="PTHR32309:SF31">
    <property type="entry name" value="CAPSULAR EXOPOLYSACCHARIDE FAMILY"/>
    <property type="match status" value="1"/>
</dbReference>
<gene>
    <name evidence="9" type="ORF">CUC53_12320</name>
</gene>
<feature type="coiled-coil region" evidence="6">
    <location>
        <begin position="244"/>
        <end position="328"/>
    </location>
</feature>
<name>A0A2H9U371_9GAMM</name>
<dbReference type="InterPro" id="IPR003856">
    <property type="entry name" value="LPS_length_determ_N"/>
</dbReference>
<dbReference type="InterPro" id="IPR050445">
    <property type="entry name" value="Bact_polysacc_biosynth/exp"/>
</dbReference>
<evidence type="ECO:0000313" key="10">
    <source>
        <dbReference type="Proteomes" id="UP000235861"/>
    </source>
</evidence>
<dbReference type="GO" id="GO:0005886">
    <property type="term" value="C:plasma membrane"/>
    <property type="evidence" value="ECO:0007669"/>
    <property type="project" value="UniProtKB-SubCell"/>
</dbReference>
<evidence type="ECO:0000256" key="1">
    <source>
        <dbReference type="ARBA" id="ARBA00004651"/>
    </source>
</evidence>
<proteinExistence type="predicted"/>
<sequence length="460" mass="51446">MPSQIYYNLFLILSAAWRRRYLLLMPVLVMPFVGIAVGLLTPKEYESRTTFMVPQDSNQTPTLKDLITQESLKDRFAVLEALLRSRYVLDGVARDRGLVNDDTSPTQRDLVMDWLSAAVSIRLIGDEVIELKVRADSAENSAGLVEAVSRRFFFNLLSKGRQSAESSERFLQSQLDSRRSELQNAEELLSRFKREHANALPEQQNANIARLYTLKERYAESIIMVQQAKARFEQLSQGQENPLARQLTEKLQLMKTELSLLRARYSNGHSKIQSLVYQIEQLQQELDGLKTQPGTAIDAVWTRAKEQATEAEQNATGLQAQLDGLSKTVDSQGEVERQLAELVRDLEVKRSLYQDLLLRYEKAKVTGALGNFEPGERIKVIDKPFAPSKPSNFPLIVFLLAGIVGGIGLGCGLALLVELADTSLRRSDQLAALINAPVLSRIPYCEPSPLPESTVIGTVS</sequence>
<comment type="caution">
    <text evidence="9">The sequence shown here is derived from an EMBL/GenBank/DDBJ whole genome shotgun (WGS) entry which is preliminary data.</text>
</comment>
<keyword evidence="6" id="KW-0175">Coiled coil</keyword>
<feature type="domain" description="Polysaccharide chain length determinant N-terminal" evidence="8">
    <location>
        <begin position="9"/>
        <end position="94"/>
    </location>
</feature>
<keyword evidence="5 7" id="KW-0472">Membrane</keyword>
<dbReference type="PANTHER" id="PTHR32309">
    <property type="entry name" value="TYROSINE-PROTEIN KINASE"/>
    <property type="match status" value="1"/>
</dbReference>
<evidence type="ECO:0000256" key="3">
    <source>
        <dbReference type="ARBA" id="ARBA00022692"/>
    </source>
</evidence>
<feature type="coiled-coil region" evidence="6">
    <location>
        <begin position="168"/>
        <end position="195"/>
    </location>
</feature>
<evidence type="ECO:0000259" key="8">
    <source>
        <dbReference type="Pfam" id="PF02706"/>
    </source>
</evidence>
<dbReference type="AlphaFoldDB" id="A0A2H9U371"/>
<accession>A0A2H9U371</accession>
<keyword evidence="2" id="KW-1003">Cell membrane</keyword>
<evidence type="ECO:0000256" key="6">
    <source>
        <dbReference type="SAM" id="Coils"/>
    </source>
</evidence>
<organism evidence="9 10">
    <name type="scientific">Aeromonas cavernicola</name>
    <dbReference type="NCBI Taxonomy" id="1006623"/>
    <lineage>
        <taxon>Bacteria</taxon>
        <taxon>Pseudomonadati</taxon>
        <taxon>Pseudomonadota</taxon>
        <taxon>Gammaproteobacteria</taxon>
        <taxon>Aeromonadales</taxon>
        <taxon>Aeromonadaceae</taxon>
        <taxon>Aeromonas</taxon>
    </lineage>
</organism>
<evidence type="ECO:0000313" key="9">
    <source>
        <dbReference type="EMBL" id="PJG58483.1"/>
    </source>
</evidence>
<reference evidence="9 10" key="1">
    <citation type="submission" date="2017-11" db="EMBL/GenBank/DDBJ databases">
        <title>Draft genome sequence of environmental isolate Aeromonas cavernicola sp. nov. MDC 2508.</title>
        <authorList>
            <person name="Colston S.M."/>
            <person name="Navarro A."/>
            <person name="Martinez-Murcia A.J."/>
            <person name="Graf J."/>
        </authorList>
    </citation>
    <scope>NUCLEOTIDE SEQUENCE [LARGE SCALE GENOMIC DNA]</scope>
    <source>
        <strain evidence="9 10">MDC 2508</strain>
    </source>
</reference>
<dbReference type="Pfam" id="PF02706">
    <property type="entry name" value="Wzz"/>
    <property type="match status" value="1"/>
</dbReference>
<evidence type="ECO:0000256" key="5">
    <source>
        <dbReference type="ARBA" id="ARBA00023136"/>
    </source>
</evidence>
<dbReference type="Proteomes" id="UP000235861">
    <property type="component" value="Unassembled WGS sequence"/>
</dbReference>
<dbReference type="OrthoDB" id="6210130at2"/>
<evidence type="ECO:0000256" key="2">
    <source>
        <dbReference type="ARBA" id="ARBA00022475"/>
    </source>
</evidence>
<feature type="transmembrane region" description="Helical" evidence="7">
    <location>
        <begin position="393"/>
        <end position="417"/>
    </location>
</feature>
<feature type="transmembrane region" description="Helical" evidence="7">
    <location>
        <begin position="21"/>
        <end position="40"/>
    </location>
</feature>
<keyword evidence="10" id="KW-1185">Reference proteome</keyword>
<evidence type="ECO:0000256" key="4">
    <source>
        <dbReference type="ARBA" id="ARBA00022989"/>
    </source>
</evidence>